<dbReference type="EMBL" id="GBXM01108144">
    <property type="protein sequence ID" value="JAH00433.1"/>
    <property type="molecule type" value="Transcribed_RNA"/>
</dbReference>
<proteinExistence type="predicted"/>
<reference evidence="1" key="1">
    <citation type="submission" date="2014-11" db="EMBL/GenBank/DDBJ databases">
        <authorList>
            <person name="Amaro Gonzalez C."/>
        </authorList>
    </citation>
    <scope>NUCLEOTIDE SEQUENCE</scope>
</reference>
<reference evidence="1" key="2">
    <citation type="journal article" date="2015" name="Fish Shellfish Immunol.">
        <title>Early steps in the European eel (Anguilla anguilla)-Vibrio vulnificus interaction in the gills: Role of the RtxA13 toxin.</title>
        <authorList>
            <person name="Callol A."/>
            <person name="Pajuelo D."/>
            <person name="Ebbesson L."/>
            <person name="Teles M."/>
            <person name="MacKenzie S."/>
            <person name="Amaro C."/>
        </authorList>
    </citation>
    <scope>NUCLEOTIDE SEQUENCE</scope>
</reference>
<accession>A0A0E9P9B7</accession>
<name>A0A0E9P9B7_ANGAN</name>
<organism evidence="1">
    <name type="scientific">Anguilla anguilla</name>
    <name type="common">European freshwater eel</name>
    <name type="synonym">Muraena anguilla</name>
    <dbReference type="NCBI Taxonomy" id="7936"/>
    <lineage>
        <taxon>Eukaryota</taxon>
        <taxon>Metazoa</taxon>
        <taxon>Chordata</taxon>
        <taxon>Craniata</taxon>
        <taxon>Vertebrata</taxon>
        <taxon>Euteleostomi</taxon>
        <taxon>Actinopterygii</taxon>
        <taxon>Neopterygii</taxon>
        <taxon>Teleostei</taxon>
        <taxon>Anguilliformes</taxon>
        <taxon>Anguillidae</taxon>
        <taxon>Anguilla</taxon>
    </lineage>
</organism>
<dbReference type="AlphaFoldDB" id="A0A0E9P9B7"/>
<sequence>MSELVSLFEPLYSSKEGASKCSEL</sequence>
<protein>
    <submittedName>
        <fullName evidence="1">Uncharacterized protein</fullName>
    </submittedName>
</protein>
<evidence type="ECO:0000313" key="1">
    <source>
        <dbReference type="EMBL" id="JAH00433.1"/>
    </source>
</evidence>